<evidence type="ECO:0000259" key="3">
    <source>
        <dbReference type="Pfam" id="PF13556"/>
    </source>
</evidence>
<dbReference type="InterPro" id="IPR041522">
    <property type="entry name" value="CdaR_GGDEF"/>
</dbReference>
<name>A0A9X2MPS6_9BACL</name>
<dbReference type="Proteomes" id="UP001141950">
    <property type="component" value="Unassembled WGS sequence"/>
</dbReference>
<feature type="domain" description="Purine catabolism PurC-like" evidence="2">
    <location>
        <begin position="11"/>
        <end position="130"/>
    </location>
</feature>
<dbReference type="Pfam" id="PF13556">
    <property type="entry name" value="HTH_30"/>
    <property type="match status" value="1"/>
</dbReference>
<dbReference type="InterPro" id="IPR012914">
    <property type="entry name" value="PucR_dom"/>
</dbReference>
<dbReference type="InterPro" id="IPR051448">
    <property type="entry name" value="CdaR-like_regulators"/>
</dbReference>
<evidence type="ECO:0000256" key="1">
    <source>
        <dbReference type="ARBA" id="ARBA00006754"/>
    </source>
</evidence>
<dbReference type="InterPro" id="IPR042070">
    <property type="entry name" value="PucR_C-HTH_sf"/>
</dbReference>
<reference evidence="5" key="1">
    <citation type="submission" date="2022-08" db="EMBL/GenBank/DDBJ databases">
        <title>The genomic sequence of strain Paenibacillus sp. SCIV0701.</title>
        <authorList>
            <person name="Zhao H."/>
        </authorList>
    </citation>
    <scope>NUCLEOTIDE SEQUENCE</scope>
    <source>
        <strain evidence="5">SCIV0701</strain>
    </source>
</reference>
<dbReference type="RefSeq" id="WP_257444732.1">
    <property type="nucleotide sequence ID" value="NZ_JANIPJ010000005.1"/>
</dbReference>
<comment type="caution">
    <text evidence="5">The sequence shown here is derived from an EMBL/GenBank/DDBJ whole genome shotgun (WGS) entry which is preliminary data.</text>
</comment>
<evidence type="ECO:0000259" key="4">
    <source>
        <dbReference type="Pfam" id="PF17853"/>
    </source>
</evidence>
<organism evidence="5 6">
    <name type="scientific">Paenibacillus soyae</name>
    <dbReference type="NCBI Taxonomy" id="2969249"/>
    <lineage>
        <taxon>Bacteria</taxon>
        <taxon>Bacillati</taxon>
        <taxon>Bacillota</taxon>
        <taxon>Bacilli</taxon>
        <taxon>Bacillales</taxon>
        <taxon>Paenibacillaceae</taxon>
        <taxon>Paenibacillus</taxon>
    </lineage>
</organism>
<gene>
    <name evidence="5" type="ORF">NQZ67_08860</name>
</gene>
<dbReference type="Gene3D" id="1.10.10.2840">
    <property type="entry name" value="PucR C-terminal helix-turn-helix domain"/>
    <property type="match status" value="1"/>
</dbReference>
<feature type="domain" description="PucR C-terminal helix-turn-helix" evidence="3">
    <location>
        <begin position="486"/>
        <end position="544"/>
    </location>
</feature>
<sequence>MNQNYQLTIEQILQRPQFRHAYVAAGRQGLNRLVRWVHIIEVIEFEELLQGGEMILTTGAAFGTDSKLFGRYMEQLINRDVSCLCIEIGHSVKSVPEEWIRLADSHGLPLIIFPQAVRFIDITQDIHAHIINRHHDALQDLERISREFHRLTLTSQGVNNVLQLLQRSVKAQVLYMPADGQPRMIPHSPSEEHIRHWANQLQGQLLEKPLDKQVAASLPYHIKSGSHTMIAQPIGAMGKTWAHLALILDRKPQQYEYLILDSASLSIAQDLLRRRYMEERKLYSQTLWVDDLLHLRIRDEEQIKALIGPDFKRNNELPYYVCLIEIEREAEGLPSATPDFGDDALGLHLSLAARSIFEQQAFHPLITLQNNRLVVIAFDRMPTKPAKDRLRHAFRSLGGMKDEEDIKLVVGVGQAQRGYMNAYLSYQEAIQAISLSRTMRSELLFFDELGVFQLLFRIADKQALRAFMQGSLGPLIDHDEARGSELLRTLKVYLDHDGSKQLAAQRLFIVRQSLYYRLEQIETLLGKDFMEPEKRLALQVALRVYQLLNPDAHL</sequence>
<dbReference type="Pfam" id="PF17853">
    <property type="entry name" value="GGDEF_2"/>
    <property type="match status" value="1"/>
</dbReference>
<protein>
    <submittedName>
        <fullName evidence="5">PucR family transcriptional regulator ligand-binding domain-containing protein</fullName>
    </submittedName>
</protein>
<evidence type="ECO:0000313" key="5">
    <source>
        <dbReference type="EMBL" id="MCR2803984.1"/>
    </source>
</evidence>
<evidence type="ECO:0000313" key="6">
    <source>
        <dbReference type="Proteomes" id="UP001141950"/>
    </source>
</evidence>
<comment type="similarity">
    <text evidence="1">Belongs to the CdaR family.</text>
</comment>
<dbReference type="AlphaFoldDB" id="A0A9X2MPS6"/>
<proteinExistence type="inferred from homology"/>
<feature type="domain" description="CdaR GGDEF-like" evidence="4">
    <location>
        <begin position="316"/>
        <end position="434"/>
    </location>
</feature>
<evidence type="ECO:0000259" key="2">
    <source>
        <dbReference type="Pfam" id="PF07905"/>
    </source>
</evidence>
<accession>A0A9X2MPS6</accession>
<dbReference type="Pfam" id="PF07905">
    <property type="entry name" value="PucR"/>
    <property type="match status" value="1"/>
</dbReference>
<dbReference type="PANTHER" id="PTHR33744:SF1">
    <property type="entry name" value="DNA-BINDING TRANSCRIPTIONAL ACTIVATOR ADER"/>
    <property type="match status" value="1"/>
</dbReference>
<dbReference type="InterPro" id="IPR025736">
    <property type="entry name" value="PucR_C-HTH_dom"/>
</dbReference>
<dbReference type="PANTHER" id="PTHR33744">
    <property type="entry name" value="CARBOHYDRATE DIACID REGULATOR"/>
    <property type="match status" value="1"/>
</dbReference>
<dbReference type="EMBL" id="JANIPJ010000005">
    <property type="protein sequence ID" value="MCR2803984.1"/>
    <property type="molecule type" value="Genomic_DNA"/>
</dbReference>
<keyword evidence="6" id="KW-1185">Reference proteome</keyword>